<dbReference type="InterPro" id="IPR056807">
    <property type="entry name" value="LIM_FHL1/2/3/5_N"/>
</dbReference>
<evidence type="ECO:0000256" key="3">
    <source>
        <dbReference type="ARBA" id="ARBA00022737"/>
    </source>
</evidence>
<organism evidence="10 11">
    <name type="scientific">Pleurodeles waltl</name>
    <name type="common">Iberian ribbed newt</name>
    <dbReference type="NCBI Taxonomy" id="8319"/>
    <lineage>
        <taxon>Eukaryota</taxon>
        <taxon>Metazoa</taxon>
        <taxon>Chordata</taxon>
        <taxon>Craniata</taxon>
        <taxon>Vertebrata</taxon>
        <taxon>Euteleostomi</taxon>
        <taxon>Amphibia</taxon>
        <taxon>Batrachia</taxon>
        <taxon>Caudata</taxon>
        <taxon>Salamandroidea</taxon>
        <taxon>Salamandridae</taxon>
        <taxon>Pleurodelinae</taxon>
        <taxon>Pleurodeles</taxon>
    </lineage>
</organism>
<keyword evidence="2 8" id="KW-0479">Metal-binding</keyword>
<evidence type="ECO:0000256" key="1">
    <source>
        <dbReference type="ARBA" id="ARBA00004123"/>
    </source>
</evidence>
<dbReference type="FunFam" id="2.10.110.10:FF:000030">
    <property type="entry name" value="Four and a half LIM domains protein 2"/>
    <property type="match status" value="1"/>
</dbReference>
<evidence type="ECO:0000256" key="4">
    <source>
        <dbReference type="ARBA" id="ARBA00022771"/>
    </source>
</evidence>
<dbReference type="PANTHER" id="PTHR24205:SF7">
    <property type="entry name" value="FOUR AND A HALF LIM DOMAINS PROTEIN 5"/>
    <property type="match status" value="1"/>
</dbReference>
<dbReference type="Proteomes" id="UP001066276">
    <property type="component" value="Chromosome 5"/>
</dbReference>
<proteinExistence type="predicted"/>
<dbReference type="FunFam" id="2.10.110.10:FF:000081">
    <property type="entry name" value="Uncharacterized protein, isoform A"/>
    <property type="match status" value="1"/>
</dbReference>
<dbReference type="GO" id="GO:0008270">
    <property type="term" value="F:zinc ion binding"/>
    <property type="evidence" value="ECO:0007669"/>
    <property type="project" value="UniProtKB-KW"/>
</dbReference>
<evidence type="ECO:0000313" key="11">
    <source>
        <dbReference type="Proteomes" id="UP001066276"/>
    </source>
</evidence>
<keyword evidence="5 8" id="KW-0862">Zinc</keyword>
<dbReference type="GO" id="GO:0003712">
    <property type="term" value="F:transcription coregulator activity"/>
    <property type="evidence" value="ECO:0007669"/>
    <property type="project" value="TreeGrafter"/>
</dbReference>
<name>A0AAV7RIY3_PLEWA</name>
<comment type="subcellular location">
    <subcellularLocation>
        <location evidence="1">Nucleus</location>
    </subcellularLocation>
</comment>
<keyword evidence="3" id="KW-0677">Repeat</keyword>
<feature type="domain" description="LIM zinc-binding" evidence="9">
    <location>
        <begin position="146"/>
        <end position="207"/>
    </location>
</feature>
<protein>
    <recommendedName>
        <fullName evidence="9">LIM zinc-binding domain-containing protein</fullName>
    </recommendedName>
</protein>
<feature type="domain" description="LIM zinc-binding" evidence="9">
    <location>
        <begin position="85"/>
        <end position="145"/>
    </location>
</feature>
<dbReference type="Gene3D" id="2.10.110.10">
    <property type="entry name" value="Cysteine Rich Protein"/>
    <property type="match status" value="4"/>
</dbReference>
<keyword evidence="6 8" id="KW-0440">LIM domain</keyword>
<dbReference type="EMBL" id="JANPWB010000009">
    <property type="protein sequence ID" value="KAJ1151526.1"/>
    <property type="molecule type" value="Genomic_DNA"/>
</dbReference>
<dbReference type="InterPro" id="IPR001781">
    <property type="entry name" value="Znf_LIM"/>
</dbReference>
<dbReference type="AlphaFoldDB" id="A0AAV7RIY3"/>
<evidence type="ECO:0000256" key="6">
    <source>
        <dbReference type="ARBA" id="ARBA00023038"/>
    </source>
</evidence>
<dbReference type="GO" id="GO:0030018">
    <property type="term" value="C:Z disc"/>
    <property type="evidence" value="ECO:0007669"/>
    <property type="project" value="TreeGrafter"/>
</dbReference>
<evidence type="ECO:0000259" key="9">
    <source>
        <dbReference type="PROSITE" id="PS50023"/>
    </source>
</evidence>
<keyword evidence="4" id="KW-0863">Zinc-finger</keyword>
<gene>
    <name evidence="10" type="ORF">NDU88_004306</name>
</gene>
<dbReference type="CDD" id="cd09343">
    <property type="entry name" value="LIM1_FHL"/>
    <property type="match status" value="1"/>
</dbReference>
<evidence type="ECO:0000256" key="8">
    <source>
        <dbReference type="PROSITE-ProRule" id="PRU00125"/>
    </source>
</evidence>
<dbReference type="FunFam" id="2.10.110.10:FF:000013">
    <property type="entry name" value="Four and a half LIM domains 1"/>
    <property type="match status" value="1"/>
</dbReference>
<dbReference type="GO" id="GO:0005634">
    <property type="term" value="C:nucleus"/>
    <property type="evidence" value="ECO:0007669"/>
    <property type="project" value="UniProtKB-SubCell"/>
</dbReference>
<keyword evidence="11" id="KW-1185">Reference proteome</keyword>
<evidence type="ECO:0000256" key="7">
    <source>
        <dbReference type="ARBA" id="ARBA00023242"/>
    </source>
</evidence>
<dbReference type="PROSITE" id="PS00478">
    <property type="entry name" value="LIM_DOMAIN_1"/>
    <property type="match status" value="4"/>
</dbReference>
<dbReference type="Pfam" id="PF25076">
    <property type="entry name" value="LIM_FHL2-3_N"/>
    <property type="match status" value="1"/>
</dbReference>
<evidence type="ECO:0000256" key="5">
    <source>
        <dbReference type="ARBA" id="ARBA00022833"/>
    </source>
</evidence>
<dbReference type="PROSITE" id="PS50023">
    <property type="entry name" value="LIM_DOMAIN_2"/>
    <property type="match status" value="3"/>
</dbReference>
<dbReference type="FunFam" id="2.10.110.10:FF:000070">
    <property type="entry name" value="Four and a half LIM domains 3"/>
    <property type="match status" value="1"/>
</dbReference>
<comment type="caution">
    <text evidence="10">The sequence shown here is derived from an EMBL/GenBank/DDBJ whole genome shotgun (WGS) entry which is preliminary data.</text>
</comment>
<accession>A0AAV7RIY3</accession>
<dbReference type="SMART" id="SM00132">
    <property type="entry name" value="LIM"/>
    <property type="match status" value="4"/>
</dbReference>
<keyword evidence="7" id="KW-0539">Nucleus</keyword>
<evidence type="ECO:0000313" key="10">
    <source>
        <dbReference type="EMBL" id="KAJ1151526.1"/>
    </source>
</evidence>
<feature type="domain" description="LIM zinc-binding" evidence="9">
    <location>
        <begin position="266"/>
        <end position="329"/>
    </location>
</feature>
<dbReference type="PANTHER" id="PTHR24205">
    <property type="entry name" value="FOUR AND A HALF LIM DOMAINS PROTEIN"/>
    <property type="match status" value="1"/>
</dbReference>
<dbReference type="Pfam" id="PF00412">
    <property type="entry name" value="LIM"/>
    <property type="match status" value="4"/>
</dbReference>
<sequence length="330" mass="37255">MIRLSFTKLPGNCLSSFFYSPGGGFGRVRHLGGTGKGHKESVLESKMTSNKDDCHHCSKSLAGMKYTVQDEVLYCVGCYNHLFANICEECHETIGCDSKDLEYKERHWHEACFKCAKCHHSLVEKPFASRMDLLLCIECYSNEYSSKCFSCKKTIMPGSRKMEFNGNNWHETCFICQDCKQPIGSKSFIPKDSDDYCLQCFKKHFANQCRTCKQAITTEGVTYLGDSWHKECFLCTSCKKQLAGLKFTSRDELVYCMECFGVIYAKKCVACAKPITGEGSTQYASFEARHWHSDCFSCSKCAVSLVGQPFITQQDSVFCSECAKGARMQT</sequence>
<evidence type="ECO:0000256" key="2">
    <source>
        <dbReference type="ARBA" id="ARBA00022723"/>
    </source>
</evidence>
<reference evidence="10" key="1">
    <citation type="journal article" date="2022" name="bioRxiv">
        <title>Sequencing and chromosome-scale assembly of the giantPleurodeles waltlgenome.</title>
        <authorList>
            <person name="Brown T."/>
            <person name="Elewa A."/>
            <person name="Iarovenko S."/>
            <person name="Subramanian E."/>
            <person name="Araus A.J."/>
            <person name="Petzold A."/>
            <person name="Susuki M."/>
            <person name="Suzuki K.-i.T."/>
            <person name="Hayashi T."/>
            <person name="Toyoda A."/>
            <person name="Oliveira C."/>
            <person name="Osipova E."/>
            <person name="Leigh N.D."/>
            <person name="Simon A."/>
            <person name="Yun M.H."/>
        </authorList>
    </citation>
    <scope>NUCLEOTIDE SEQUENCE</scope>
    <source>
        <strain evidence="10">20211129_DDA</strain>
        <tissue evidence="10">Liver</tissue>
    </source>
</reference>
<dbReference type="SUPFAM" id="SSF57716">
    <property type="entry name" value="Glucocorticoid receptor-like (DNA-binding domain)"/>
    <property type="match status" value="5"/>
</dbReference>